<evidence type="ECO:0000259" key="11">
    <source>
        <dbReference type="Pfam" id="PF00593"/>
    </source>
</evidence>
<comment type="similarity">
    <text evidence="8 9">Belongs to the TonB-dependent receptor family.</text>
</comment>
<dbReference type="InterPro" id="IPR039426">
    <property type="entry name" value="TonB-dep_rcpt-like"/>
</dbReference>
<protein>
    <submittedName>
        <fullName evidence="13">Iron complex outermembrane recepter protein</fullName>
    </submittedName>
</protein>
<accession>H5T869</accession>
<reference evidence="13 14" key="1">
    <citation type="journal article" date="2012" name="J. Bacteriol.">
        <title>Genome sequence of proteorhodopsin-containing sea ice bacterium Glaciecola punicea ACAM 611T.</title>
        <authorList>
            <person name="Qin Q.-L."/>
            <person name="Xie B.-B."/>
            <person name="Shu Y.-L."/>
            <person name="Rong J.-C."/>
            <person name="Zhao D.-L."/>
            <person name="Zhang X.-Y."/>
            <person name="Chen X.-L."/>
            <person name="Zhou B.-C."/>
            <person name="Zhanga Y.-Z."/>
        </authorList>
    </citation>
    <scope>NUCLEOTIDE SEQUENCE [LARGE SCALE GENOMIC DNA]</scope>
    <source>
        <strain evidence="13 14">ACAM 611</strain>
    </source>
</reference>
<evidence type="ECO:0000256" key="2">
    <source>
        <dbReference type="ARBA" id="ARBA00022448"/>
    </source>
</evidence>
<keyword evidence="4 8" id="KW-0812">Transmembrane</keyword>
<sequence length="806" mass="86615">MTKVFNKNKIIVALSLSALTLGAGAQQTNAIAQNAVAENSAIEEISIVGSRVPGRSLQDSLVPVDIITAEQLEQSGTLGSEIGMLLQANIPSFNMPRQSNSGNSDIVRAAQLRGLNPDQILVLVNGKRRHSNAVVAADTKLGKGAAAVDFNNIPTSAIARIEVLRDGAAAQYGSDAIAGVINIVLKDSESEGSVSVTYGAHMTNLKPIDEDITDGNTAILSFNKGLSLGNGFINLSGEFRNRSATNRAGFDQLPTIGFAEFIAPIPPSGTPEAAPNDALAGKRNFTVGDGESSDLNLAFNAGFTLSSKTELYGFGTYSDRDAEGSNFFRYPVSENNIQSIYPNGYRPVSVARVSDFSLAGGVTTYFGDWLLDSSLVYGSNTYDDDVKNSLNPSLGESSPTRFNRAEYEYSQAVANVEASNDFDIANTTVYLTAGIEYRKEFYKTKAGDPASYQAGPIIGAPIGSQAGPGLQPVDTVDENRNAISVFVDTDFKITDAVNLSAAIRYEDYSDFGDTLNVKVAARAELTDNLALRAAISTGFRAPSLQQSFFAGGGSVFGDGGALVRSLNLPVSNQVAIDNGAKPLEAEESFNRSFGILYNYEQFSLTFDYYEIDIDDRIALSEGINVANIPDISSINFFTNIIDTETSGFDIVASYQISNWDLSAAYNQTDTDVVNAPDRNIFGIEETNTFETAAPKDKLILTATWSKDALSIMTRATNFGETKRVFDFGGGSEPTQVYGDEWVIDIDTQYALTSNLSVALGISNLFDEYPDKSIFDISYFGNLPYDASVSPVGVNGRFVYLRSTYRF</sequence>
<dbReference type="SUPFAM" id="SSF56935">
    <property type="entry name" value="Porins"/>
    <property type="match status" value="1"/>
</dbReference>
<evidence type="ECO:0000256" key="6">
    <source>
        <dbReference type="ARBA" id="ARBA00023136"/>
    </source>
</evidence>
<keyword evidence="5 9" id="KW-0798">TonB box</keyword>
<feature type="chain" id="PRO_5003598107" evidence="10">
    <location>
        <begin position="26"/>
        <end position="806"/>
    </location>
</feature>
<evidence type="ECO:0000256" key="10">
    <source>
        <dbReference type="SAM" id="SignalP"/>
    </source>
</evidence>
<feature type="domain" description="TonB-dependent receptor plug" evidence="12">
    <location>
        <begin position="57"/>
        <end position="180"/>
    </location>
</feature>
<dbReference type="Pfam" id="PF07715">
    <property type="entry name" value="Plug"/>
    <property type="match status" value="1"/>
</dbReference>
<dbReference type="PANTHER" id="PTHR47234">
    <property type="match status" value="1"/>
</dbReference>
<evidence type="ECO:0000256" key="9">
    <source>
        <dbReference type="RuleBase" id="RU003357"/>
    </source>
</evidence>
<reference evidence="13 14" key="2">
    <citation type="journal article" date="2017" name="Antonie Van Leeuwenhoek">
        <title>Rhizobium rhizosphaerae sp. nov., a novel species isolated from rice rhizosphere.</title>
        <authorList>
            <person name="Zhao J.J."/>
            <person name="Zhang J."/>
            <person name="Zhang R.J."/>
            <person name="Zhang C.W."/>
            <person name="Yin H.Q."/>
            <person name="Zhang X.X."/>
        </authorList>
    </citation>
    <scope>NUCLEOTIDE SEQUENCE [LARGE SCALE GENOMIC DNA]</scope>
    <source>
        <strain evidence="13 14">ACAM 611</strain>
    </source>
</reference>
<dbReference type="InterPro" id="IPR037066">
    <property type="entry name" value="Plug_dom_sf"/>
</dbReference>
<dbReference type="PROSITE" id="PS52016">
    <property type="entry name" value="TONB_DEPENDENT_REC_3"/>
    <property type="match status" value="1"/>
</dbReference>
<organism evidence="13 14">
    <name type="scientific">Glaciecola punicea ACAM 611</name>
    <dbReference type="NCBI Taxonomy" id="1121923"/>
    <lineage>
        <taxon>Bacteria</taxon>
        <taxon>Pseudomonadati</taxon>
        <taxon>Pseudomonadota</taxon>
        <taxon>Gammaproteobacteria</taxon>
        <taxon>Alteromonadales</taxon>
        <taxon>Alteromonadaceae</taxon>
        <taxon>Glaciecola</taxon>
    </lineage>
</organism>
<evidence type="ECO:0000256" key="4">
    <source>
        <dbReference type="ARBA" id="ARBA00022692"/>
    </source>
</evidence>
<dbReference type="STRING" id="56804.BAE46_12960"/>
<comment type="subcellular location">
    <subcellularLocation>
        <location evidence="1 8">Cell outer membrane</location>
        <topology evidence="1 8">Multi-pass membrane protein</topology>
    </subcellularLocation>
</comment>
<dbReference type="PANTHER" id="PTHR47234:SF3">
    <property type="entry name" value="SECRETIN_TONB SHORT N-TERMINAL DOMAIN-CONTAINING PROTEIN"/>
    <property type="match status" value="1"/>
</dbReference>
<keyword evidence="10" id="KW-0732">Signal</keyword>
<feature type="domain" description="TonB-dependent receptor-like beta-barrel" evidence="11">
    <location>
        <begin position="304"/>
        <end position="764"/>
    </location>
</feature>
<dbReference type="EMBL" id="BAET01000006">
    <property type="protein sequence ID" value="GAB54510.1"/>
    <property type="molecule type" value="Genomic_DNA"/>
</dbReference>
<proteinExistence type="inferred from homology"/>
<dbReference type="InterPro" id="IPR012910">
    <property type="entry name" value="Plug_dom"/>
</dbReference>
<name>H5T869_9ALTE</name>
<dbReference type="OrthoDB" id="9805434at2"/>
<dbReference type="Proteomes" id="UP000053586">
    <property type="component" value="Unassembled WGS sequence"/>
</dbReference>
<dbReference type="GO" id="GO:0009279">
    <property type="term" value="C:cell outer membrane"/>
    <property type="evidence" value="ECO:0007669"/>
    <property type="project" value="UniProtKB-SubCell"/>
</dbReference>
<keyword evidence="7 8" id="KW-0998">Cell outer membrane</keyword>
<keyword evidence="14" id="KW-1185">Reference proteome</keyword>
<comment type="caution">
    <text evidence="13">The sequence shown here is derived from an EMBL/GenBank/DDBJ whole genome shotgun (WGS) entry which is preliminary data.</text>
</comment>
<dbReference type="Gene3D" id="2.40.170.20">
    <property type="entry name" value="TonB-dependent receptor, beta-barrel domain"/>
    <property type="match status" value="1"/>
</dbReference>
<dbReference type="AlphaFoldDB" id="H5T869"/>
<evidence type="ECO:0000256" key="5">
    <source>
        <dbReference type="ARBA" id="ARBA00023077"/>
    </source>
</evidence>
<evidence type="ECO:0000313" key="13">
    <source>
        <dbReference type="EMBL" id="GAB54510.1"/>
    </source>
</evidence>
<evidence type="ECO:0000256" key="1">
    <source>
        <dbReference type="ARBA" id="ARBA00004571"/>
    </source>
</evidence>
<evidence type="ECO:0000256" key="3">
    <source>
        <dbReference type="ARBA" id="ARBA00022452"/>
    </source>
</evidence>
<dbReference type="CDD" id="cd01347">
    <property type="entry name" value="ligand_gated_channel"/>
    <property type="match status" value="1"/>
</dbReference>
<keyword evidence="6 8" id="KW-0472">Membrane</keyword>
<dbReference type="eggNOG" id="COG4771">
    <property type="taxonomic scope" value="Bacteria"/>
</dbReference>
<evidence type="ECO:0000313" key="14">
    <source>
        <dbReference type="Proteomes" id="UP000053586"/>
    </source>
</evidence>
<feature type="signal peptide" evidence="10">
    <location>
        <begin position="1"/>
        <end position="25"/>
    </location>
</feature>
<dbReference type="Pfam" id="PF00593">
    <property type="entry name" value="TonB_dep_Rec_b-barrel"/>
    <property type="match status" value="1"/>
</dbReference>
<dbReference type="InterPro" id="IPR036942">
    <property type="entry name" value="Beta-barrel_TonB_sf"/>
</dbReference>
<dbReference type="RefSeq" id="WP_006002819.1">
    <property type="nucleotide sequence ID" value="NZ_BAET01000006.1"/>
</dbReference>
<gene>
    <name evidence="13" type="ORF">GPUN_0363</name>
</gene>
<keyword evidence="2 8" id="KW-0813">Transport</keyword>
<keyword evidence="3 8" id="KW-1134">Transmembrane beta strand</keyword>
<evidence type="ECO:0000256" key="8">
    <source>
        <dbReference type="PROSITE-ProRule" id="PRU01360"/>
    </source>
</evidence>
<dbReference type="InterPro" id="IPR000531">
    <property type="entry name" value="Beta-barrel_TonB"/>
</dbReference>
<evidence type="ECO:0000256" key="7">
    <source>
        <dbReference type="ARBA" id="ARBA00023237"/>
    </source>
</evidence>
<evidence type="ECO:0000259" key="12">
    <source>
        <dbReference type="Pfam" id="PF07715"/>
    </source>
</evidence>
<dbReference type="Gene3D" id="2.170.130.10">
    <property type="entry name" value="TonB-dependent receptor, plug domain"/>
    <property type="match status" value="1"/>
</dbReference>